<organism evidence="9 10">
    <name type="scientific">Caenorhabditis angaria</name>
    <dbReference type="NCBI Taxonomy" id="860376"/>
    <lineage>
        <taxon>Eukaryota</taxon>
        <taxon>Metazoa</taxon>
        <taxon>Ecdysozoa</taxon>
        <taxon>Nematoda</taxon>
        <taxon>Chromadorea</taxon>
        <taxon>Rhabditida</taxon>
        <taxon>Rhabditina</taxon>
        <taxon>Rhabditomorpha</taxon>
        <taxon>Rhabditoidea</taxon>
        <taxon>Rhabditidae</taxon>
        <taxon>Peloderinae</taxon>
        <taxon>Caenorhabditis</taxon>
    </lineage>
</organism>
<gene>
    <name evidence="9" type="ORF">CAMP_LOCUS12402</name>
</gene>
<name>A0A9P1IPW7_9PELO</name>
<keyword evidence="6 8" id="KW-1133">Transmembrane helix</keyword>
<dbReference type="Gene3D" id="3.40.50.2000">
    <property type="entry name" value="Glycogen Phosphorylase B"/>
    <property type="match status" value="1"/>
</dbReference>
<dbReference type="GO" id="GO:0006488">
    <property type="term" value="P:dolichol-linked oligosaccharide biosynthetic process"/>
    <property type="evidence" value="ECO:0007669"/>
    <property type="project" value="InterPro"/>
</dbReference>
<dbReference type="InterPro" id="IPR013969">
    <property type="entry name" value="Oligosacch_biosynth_Alg14"/>
</dbReference>
<evidence type="ECO:0000256" key="2">
    <source>
        <dbReference type="ARBA" id="ARBA00009731"/>
    </source>
</evidence>
<dbReference type="GO" id="GO:0004577">
    <property type="term" value="F:N-acetylglucosaminyldiphosphodolichol N-acetylglucosaminyltransferase activity"/>
    <property type="evidence" value="ECO:0007669"/>
    <property type="project" value="TreeGrafter"/>
</dbReference>
<dbReference type="Pfam" id="PF08660">
    <property type="entry name" value="Alg14"/>
    <property type="match status" value="1"/>
</dbReference>
<accession>A0A9P1IPW7</accession>
<evidence type="ECO:0000313" key="9">
    <source>
        <dbReference type="EMBL" id="CAI5449765.1"/>
    </source>
</evidence>
<dbReference type="OrthoDB" id="17098at2759"/>
<dbReference type="GO" id="GO:0043541">
    <property type="term" value="C:UDP-N-acetylglucosamine transferase complex"/>
    <property type="evidence" value="ECO:0007669"/>
    <property type="project" value="TreeGrafter"/>
</dbReference>
<evidence type="ECO:0000256" key="5">
    <source>
        <dbReference type="ARBA" id="ARBA00022824"/>
    </source>
</evidence>
<evidence type="ECO:0000256" key="6">
    <source>
        <dbReference type="ARBA" id="ARBA00022989"/>
    </source>
</evidence>
<keyword evidence="5" id="KW-0256">Endoplasmic reticulum</keyword>
<evidence type="ECO:0000313" key="10">
    <source>
        <dbReference type="Proteomes" id="UP001152747"/>
    </source>
</evidence>
<evidence type="ECO:0000256" key="7">
    <source>
        <dbReference type="ARBA" id="ARBA00023136"/>
    </source>
</evidence>
<reference evidence="9" key="1">
    <citation type="submission" date="2022-11" db="EMBL/GenBank/DDBJ databases">
        <authorList>
            <person name="Kikuchi T."/>
        </authorList>
    </citation>
    <scope>NUCLEOTIDE SEQUENCE</scope>
    <source>
        <strain evidence="9">PS1010</strain>
    </source>
</reference>
<dbReference type="Proteomes" id="UP001152747">
    <property type="component" value="Unassembled WGS sequence"/>
</dbReference>
<keyword evidence="7 8" id="KW-0472">Membrane</keyword>
<evidence type="ECO:0000256" key="3">
    <source>
        <dbReference type="ARBA" id="ARBA00017467"/>
    </source>
</evidence>
<comment type="subcellular location">
    <subcellularLocation>
        <location evidence="1">Endoplasmic reticulum membrane</location>
        <topology evidence="1">Single-pass membrane protein</topology>
    </subcellularLocation>
</comment>
<dbReference type="PANTHER" id="PTHR12154:SF4">
    <property type="entry name" value="UDP-N-ACETYLGLUCOSAMINE TRANSFERASE SUBUNIT ALG14 HOMOLOG"/>
    <property type="match status" value="1"/>
</dbReference>
<protein>
    <recommendedName>
        <fullName evidence="3">UDP-N-acetylglucosamine transferase subunit ALG14</fullName>
    </recommendedName>
</protein>
<feature type="transmembrane region" description="Helical" evidence="8">
    <location>
        <begin position="6"/>
        <end position="27"/>
    </location>
</feature>
<evidence type="ECO:0000256" key="1">
    <source>
        <dbReference type="ARBA" id="ARBA00004389"/>
    </source>
</evidence>
<sequence>MFFIFFLVTAVILFGVLIATAYLTFLVRHSNHSNKNKEKKHEVKTLAVLGSGGHTTEMLGLIKESREVGQSYISSIFSTIYATYFAFEVVYRNRPDLVLLNGPGTCIPIAFAAAFFDLIRISDTTIIYEESICRVNKLSMSGAILYYSGLIDDVLVQWPGLKAKYPRCTYIGDLKTCE</sequence>
<keyword evidence="10" id="KW-1185">Reference proteome</keyword>
<dbReference type="AlphaFoldDB" id="A0A9P1IPW7"/>
<evidence type="ECO:0000256" key="8">
    <source>
        <dbReference type="SAM" id="Phobius"/>
    </source>
</evidence>
<dbReference type="EMBL" id="CANHGI010000004">
    <property type="protein sequence ID" value="CAI5449765.1"/>
    <property type="molecule type" value="Genomic_DNA"/>
</dbReference>
<feature type="transmembrane region" description="Helical" evidence="8">
    <location>
        <begin position="72"/>
        <end position="91"/>
    </location>
</feature>
<feature type="transmembrane region" description="Helical" evidence="8">
    <location>
        <begin position="97"/>
        <end position="119"/>
    </location>
</feature>
<comment type="similarity">
    <text evidence="2">Belongs to the ALG14 family.</text>
</comment>
<proteinExistence type="inferred from homology"/>
<keyword evidence="4 8" id="KW-0812">Transmembrane</keyword>
<dbReference type="PANTHER" id="PTHR12154">
    <property type="entry name" value="GLYCOSYL TRANSFERASE-RELATED"/>
    <property type="match status" value="1"/>
</dbReference>
<comment type="caution">
    <text evidence="9">The sequence shown here is derived from an EMBL/GenBank/DDBJ whole genome shotgun (WGS) entry which is preliminary data.</text>
</comment>
<evidence type="ECO:0000256" key="4">
    <source>
        <dbReference type="ARBA" id="ARBA00022692"/>
    </source>
</evidence>